<keyword evidence="13" id="KW-1185">Reference proteome</keyword>
<evidence type="ECO:0000256" key="8">
    <source>
        <dbReference type="ARBA" id="ARBA00031423"/>
    </source>
</evidence>
<evidence type="ECO:0000256" key="1">
    <source>
        <dbReference type="ARBA" id="ARBA00000439"/>
    </source>
</evidence>
<dbReference type="NCBIfam" id="TIGR00217">
    <property type="entry name" value="malQ"/>
    <property type="match status" value="1"/>
</dbReference>
<accession>A0ABX5VIE2</accession>
<proteinExistence type="inferred from homology"/>
<dbReference type="Gene3D" id="3.20.20.80">
    <property type="entry name" value="Glycosidases"/>
    <property type="match status" value="1"/>
</dbReference>
<dbReference type="SUPFAM" id="SSF51445">
    <property type="entry name" value="(Trans)glycosidases"/>
    <property type="match status" value="1"/>
</dbReference>
<evidence type="ECO:0000256" key="4">
    <source>
        <dbReference type="ARBA" id="ARBA00020295"/>
    </source>
</evidence>
<comment type="catalytic activity">
    <reaction evidence="1 10">
        <text>Transfers a segment of a (1-&gt;4)-alpha-D-glucan to a new position in an acceptor, which may be glucose or a (1-&gt;4)-alpha-D-glucan.</text>
        <dbReference type="EC" id="2.4.1.25"/>
    </reaction>
</comment>
<evidence type="ECO:0000256" key="5">
    <source>
        <dbReference type="ARBA" id="ARBA00022676"/>
    </source>
</evidence>
<dbReference type="RefSeq" id="WP_139072740.1">
    <property type="nucleotide sequence ID" value="NZ_CP040899.1"/>
</dbReference>
<sequence>MSQFTRPLLHPVDDAPSTERGVDPAALAARGVAVPYYDAFGVLRHTPAETLARLAARLSPAPPPAPLVATPGRWHPELHGRVELEDGDVIDVAGALPADAVGYHHLLGPDGSRRLVLAAPEHLPQPGRTWGWAVQLYAARTDASWGIGDFADLETIARRARQSGAGMVLISPVHATAPTAHQTNSPYSPSSREWLNLQHVAVGQAPDAELVDLSDLAAKGRALNSERRIDRDRVWELKLTGLRRIWEAIGRRLPREAERFVTEAGEDLARFATYCVITEELGQPSWREWPEPLQRPDSPAVLAVRERAASEVAFWSWCQWIADLQFARACSAGVDVVADLAVGFDSCGADAWVYQDAIATGFEVGCPPDRHNREGQRWGLPPLDPDALVRMDLEPFVKMVRAGLRHAGALRMDHVMQLWRLFWVPSDRTAHVGAYVHYPVDALLAVLRIEAHRAGAWVCGEDMGTVAEGVRETMADIGMLGYRAAMRTRPGDNPVQSMATSSTHDQVTVAGCVTGSDTLDLEAIGKAFDPEHAARQTRDLRRQAGIDEHKAGAEVTEAEIADAVLAQYSRVAHSPSLVAVVTLDDAGAVAERPNMPGTVDAWPNWRLGLPGGVTGVLDGELAGRIATLMRGAGR</sequence>
<evidence type="ECO:0000256" key="9">
    <source>
        <dbReference type="ARBA" id="ARBA00031501"/>
    </source>
</evidence>
<dbReference type="InterPro" id="IPR003385">
    <property type="entry name" value="Glyco_hydro_77"/>
</dbReference>
<name>A0ABX5VIE2_9MICO</name>
<evidence type="ECO:0000256" key="7">
    <source>
        <dbReference type="ARBA" id="ARBA00023277"/>
    </source>
</evidence>
<dbReference type="EC" id="2.4.1.25" evidence="3 10"/>
<evidence type="ECO:0000313" key="13">
    <source>
        <dbReference type="Proteomes" id="UP000313948"/>
    </source>
</evidence>
<keyword evidence="7 10" id="KW-0119">Carbohydrate metabolism</keyword>
<feature type="region of interest" description="Disordered" evidence="11">
    <location>
        <begin position="1"/>
        <end position="20"/>
    </location>
</feature>
<evidence type="ECO:0000256" key="10">
    <source>
        <dbReference type="RuleBase" id="RU361207"/>
    </source>
</evidence>
<evidence type="ECO:0000256" key="2">
    <source>
        <dbReference type="ARBA" id="ARBA00005684"/>
    </source>
</evidence>
<gene>
    <name evidence="12" type="primary">malQ</name>
    <name evidence="12" type="ORF">FE251_00910</name>
</gene>
<dbReference type="GO" id="GO:0004134">
    <property type="term" value="F:4-alpha-glucanotransferase activity"/>
    <property type="evidence" value="ECO:0007669"/>
    <property type="project" value="UniProtKB-EC"/>
</dbReference>
<dbReference type="EMBL" id="CP040899">
    <property type="protein sequence ID" value="QDB78092.1"/>
    <property type="molecule type" value="Genomic_DNA"/>
</dbReference>
<evidence type="ECO:0000313" key="12">
    <source>
        <dbReference type="EMBL" id="QDB78092.1"/>
    </source>
</evidence>
<evidence type="ECO:0000256" key="11">
    <source>
        <dbReference type="SAM" id="MobiDB-lite"/>
    </source>
</evidence>
<dbReference type="PANTHER" id="PTHR32438:SF5">
    <property type="entry name" value="4-ALPHA-GLUCANOTRANSFERASE DPE1, CHLOROPLASTIC_AMYLOPLASTIC"/>
    <property type="match status" value="1"/>
</dbReference>
<keyword evidence="5 10" id="KW-0328">Glycosyltransferase</keyword>
<keyword evidence="6 10" id="KW-0808">Transferase</keyword>
<comment type="similarity">
    <text evidence="2 10">Belongs to the disproportionating enzyme family.</text>
</comment>
<dbReference type="Pfam" id="PF02446">
    <property type="entry name" value="Glyco_hydro_77"/>
    <property type="match status" value="1"/>
</dbReference>
<dbReference type="PANTHER" id="PTHR32438">
    <property type="entry name" value="4-ALPHA-GLUCANOTRANSFERASE DPE1, CHLOROPLASTIC/AMYLOPLASTIC"/>
    <property type="match status" value="1"/>
</dbReference>
<dbReference type="InterPro" id="IPR017853">
    <property type="entry name" value="GH"/>
</dbReference>
<dbReference type="Proteomes" id="UP000313948">
    <property type="component" value="Chromosome"/>
</dbReference>
<reference evidence="12 13" key="1">
    <citation type="submission" date="2019-05" db="EMBL/GenBank/DDBJ databases">
        <title>Georgenia *** sp. nov., and Georgenia *** sp. nov., isolated from the intestinal contents of plateau pika (Ochotona curzoniae) in the Qinghai-Tibet plateau of China.</title>
        <authorList>
            <person name="Tian Z."/>
        </authorList>
    </citation>
    <scope>NUCLEOTIDE SEQUENCE [LARGE SCALE GENOMIC DNA]</scope>
    <source>
        <strain evidence="12 13">Z294</strain>
    </source>
</reference>
<evidence type="ECO:0000256" key="6">
    <source>
        <dbReference type="ARBA" id="ARBA00022679"/>
    </source>
</evidence>
<evidence type="ECO:0000256" key="3">
    <source>
        <dbReference type="ARBA" id="ARBA00012560"/>
    </source>
</evidence>
<protein>
    <recommendedName>
        <fullName evidence="4 10">4-alpha-glucanotransferase</fullName>
        <ecNumber evidence="3 10">2.4.1.25</ecNumber>
    </recommendedName>
    <alternativeName>
        <fullName evidence="8 10">Amylomaltase</fullName>
    </alternativeName>
    <alternativeName>
        <fullName evidence="9 10">Disproportionating enzyme</fullName>
    </alternativeName>
</protein>
<organism evidence="12 13">
    <name type="scientific">Georgenia wutianyii</name>
    <dbReference type="NCBI Taxonomy" id="2585135"/>
    <lineage>
        <taxon>Bacteria</taxon>
        <taxon>Bacillati</taxon>
        <taxon>Actinomycetota</taxon>
        <taxon>Actinomycetes</taxon>
        <taxon>Micrococcales</taxon>
        <taxon>Bogoriellaceae</taxon>
        <taxon>Georgenia</taxon>
    </lineage>
</organism>